<feature type="non-terminal residue" evidence="2">
    <location>
        <position position="1"/>
    </location>
</feature>
<comment type="caution">
    <text evidence="2">The sequence shown here is derived from an EMBL/GenBank/DDBJ whole genome shotgun (WGS) entry which is preliminary data.</text>
</comment>
<feature type="compositionally biased region" description="Basic and acidic residues" evidence="1">
    <location>
        <begin position="67"/>
        <end position="88"/>
    </location>
</feature>
<keyword evidence="3" id="KW-1185">Reference proteome</keyword>
<evidence type="ECO:0000313" key="2">
    <source>
        <dbReference type="EMBL" id="CAK5281668.1"/>
    </source>
</evidence>
<feature type="compositionally biased region" description="Basic and acidic residues" evidence="1">
    <location>
        <begin position="28"/>
        <end position="44"/>
    </location>
</feature>
<protein>
    <submittedName>
        <fullName evidence="2">Uncharacterized protein</fullName>
    </submittedName>
</protein>
<evidence type="ECO:0000313" key="3">
    <source>
        <dbReference type="Proteomes" id="UP001295794"/>
    </source>
</evidence>
<evidence type="ECO:0000256" key="1">
    <source>
        <dbReference type="SAM" id="MobiDB-lite"/>
    </source>
</evidence>
<dbReference type="Proteomes" id="UP001295794">
    <property type="component" value="Unassembled WGS sequence"/>
</dbReference>
<proteinExistence type="predicted"/>
<dbReference type="AlphaFoldDB" id="A0AAD2HT40"/>
<sequence length="96" mass="10461">APALTLSILAVNGAPVPATERPAVGSPRRLDPIEPRPHIDDYMRRTSAASLPQETSPPASPLQPLAPKDDLEYTASRPEDESVQPKERGCRYFLCL</sequence>
<dbReference type="EMBL" id="CAVNYO010000444">
    <property type="protein sequence ID" value="CAK5281668.1"/>
    <property type="molecule type" value="Genomic_DNA"/>
</dbReference>
<gene>
    <name evidence="2" type="ORF">MYCIT1_LOCUS32886</name>
</gene>
<name>A0AAD2HT40_9AGAR</name>
<organism evidence="2 3">
    <name type="scientific">Mycena citricolor</name>
    <dbReference type="NCBI Taxonomy" id="2018698"/>
    <lineage>
        <taxon>Eukaryota</taxon>
        <taxon>Fungi</taxon>
        <taxon>Dikarya</taxon>
        <taxon>Basidiomycota</taxon>
        <taxon>Agaricomycotina</taxon>
        <taxon>Agaricomycetes</taxon>
        <taxon>Agaricomycetidae</taxon>
        <taxon>Agaricales</taxon>
        <taxon>Marasmiineae</taxon>
        <taxon>Mycenaceae</taxon>
        <taxon>Mycena</taxon>
    </lineage>
</organism>
<reference evidence="2" key="1">
    <citation type="submission" date="2023-11" db="EMBL/GenBank/DDBJ databases">
        <authorList>
            <person name="De Vega J J."/>
            <person name="De Vega J J."/>
        </authorList>
    </citation>
    <scope>NUCLEOTIDE SEQUENCE</scope>
</reference>
<accession>A0AAD2HT40</accession>
<feature type="region of interest" description="Disordered" evidence="1">
    <location>
        <begin position="17"/>
        <end position="88"/>
    </location>
</feature>